<sequence>MFSNSYKISFKGARVPVVIELCEVCHARPKFQDPTGFKHQYCGKTCARNDPYKSPTANRGYLAPQQGVPSRGTAFVAKAQSRPIVHAQQTDKCELCSVQPGTRGTICFSCDQLVKIGPQLQELNPGSQDFKTVQADFICKWKSAGSHPQLEKVYAVLPLQDPQTKFLRYRASKPNSQVARSYYASQCICDFGAQVSLLCNIKACGICSIVKSSFQSFAFGARFNSGRYGDGVYSYSNPAMADRFATTSESSPYRVAIACDVCVELGQKGIDKLGKGESIFVPHSDGILPVFILLYRR</sequence>
<accession>A0A9P6ERX5</accession>
<dbReference type="OrthoDB" id="2419903at2759"/>
<dbReference type="Gene3D" id="3.90.228.10">
    <property type="match status" value="1"/>
</dbReference>
<organism evidence="1 2">
    <name type="scientific">Crepidotus variabilis</name>
    <dbReference type="NCBI Taxonomy" id="179855"/>
    <lineage>
        <taxon>Eukaryota</taxon>
        <taxon>Fungi</taxon>
        <taxon>Dikarya</taxon>
        <taxon>Basidiomycota</taxon>
        <taxon>Agaricomycotina</taxon>
        <taxon>Agaricomycetes</taxon>
        <taxon>Agaricomycetidae</taxon>
        <taxon>Agaricales</taxon>
        <taxon>Agaricineae</taxon>
        <taxon>Crepidotaceae</taxon>
        <taxon>Crepidotus</taxon>
    </lineage>
</organism>
<gene>
    <name evidence="1" type="ORF">CPB83DRAFT_844795</name>
</gene>
<reference evidence="1" key="1">
    <citation type="submission" date="2020-11" db="EMBL/GenBank/DDBJ databases">
        <authorList>
            <consortium name="DOE Joint Genome Institute"/>
            <person name="Ahrendt S."/>
            <person name="Riley R."/>
            <person name="Andreopoulos W."/>
            <person name="Labutti K."/>
            <person name="Pangilinan J."/>
            <person name="Ruiz-Duenas F.J."/>
            <person name="Barrasa J.M."/>
            <person name="Sanchez-Garcia M."/>
            <person name="Camarero S."/>
            <person name="Miyauchi S."/>
            <person name="Serrano A."/>
            <person name="Linde D."/>
            <person name="Babiker R."/>
            <person name="Drula E."/>
            <person name="Ayuso-Fernandez I."/>
            <person name="Pacheco R."/>
            <person name="Padilla G."/>
            <person name="Ferreira P."/>
            <person name="Barriuso J."/>
            <person name="Kellner H."/>
            <person name="Castanera R."/>
            <person name="Alfaro M."/>
            <person name="Ramirez L."/>
            <person name="Pisabarro A.G."/>
            <person name="Kuo A."/>
            <person name="Tritt A."/>
            <person name="Lipzen A."/>
            <person name="He G."/>
            <person name="Yan M."/>
            <person name="Ng V."/>
            <person name="Cullen D."/>
            <person name="Martin F."/>
            <person name="Rosso M.-N."/>
            <person name="Henrissat B."/>
            <person name="Hibbett D."/>
            <person name="Martinez A.T."/>
            <person name="Grigoriev I.V."/>
        </authorList>
    </citation>
    <scope>NUCLEOTIDE SEQUENCE</scope>
    <source>
        <strain evidence="1">CBS 506.95</strain>
    </source>
</reference>
<protein>
    <recommendedName>
        <fullName evidence="3">PARP catalytic domain-containing protein</fullName>
    </recommendedName>
</protein>
<comment type="caution">
    <text evidence="1">The sequence shown here is derived from an EMBL/GenBank/DDBJ whole genome shotgun (WGS) entry which is preliminary data.</text>
</comment>
<dbReference type="AlphaFoldDB" id="A0A9P6ERX5"/>
<name>A0A9P6ERX5_9AGAR</name>
<evidence type="ECO:0000313" key="1">
    <source>
        <dbReference type="EMBL" id="KAF9533939.1"/>
    </source>
</evidence>
<dbReference type="Proteomes" id="UP000807306">
    <property type="component" value="Unassembled WGS sequence"/>
</dbReference>
<evidence type="ECO:0008006" key="3">
    <source>
        <dbReference type="Google" id="ProtNLM"/>
    </source>
</evidence>
<dbReference type="SUPFAM" id="SSF56399">
    <property type="entry name" value="ADP-ribosylation"/>
    <property type="match status" value="1"/>
</dbReference>
<evidence type="ECO:0000313" key="2">
    <source>
        <dbReference type="Proteomes" id="UP000807306"/>
    </source>
</evidence>
<keyword evidence="2" id="KW-1185">Reference proteome</keyword>
<dbReference type="EMBL" id="MU157827">
    <property type="protein sequence ID" value="KAF9533939.1"/>
    <property type="molecule type" value="Genomic_DNA"/>
</dbReference>
<proteinExistence type="predicted"/>